<dbReference type="RefSeq" id="XP_001566216.1">
    <property type="nucleotide sequence ID" value="XM_001566166.1"/>
</dbReference>
<dbReference type="GeneID" id="5417092"/>
<dbReference type="STRING" id="5660.A4HGM2"/>
<dbReference type="Proteomes" id="UP000007258">
    <property type="component" value="Chromosome 28"/>
</dbReference>
<dbReference type="AlphaFoldDB" id="A4HGM2"/>
<dbReference type="VEuPathDB" id="TriTrypDB:LbrM.28.1860"/>
<sequence>MTAASTNTKGSVKEATVLVTPEAGRRTAVIQGMKHRVSNVTPMRRIHEGLSLNDFVLLMKEVESAVRSQTASSSSAHETSR</sequence>
<reference evidence="1 2" key="2">
    <citation type="journal article" date="2011" name="Genome Res.">
        <title>Chromosome and gene copy number variation allow major structural change between species and strains of Leishmania.</title>
        <authorList>
            <person name="Rogers M.B."/>
            <person name="Hilley J.D."/>
            <person name="Dickens N.J."/>
            <person name="Wilkes J."/>
            <person name="Bates P.A."/>
            <person name="Depledge D.P."/>
            <person name="Harris D."/>
            <person name="Her Y."/>
            <person name="Herzyk P."/>
            <person name="Imamura H."/>
            <person name="Otto T.D."/>
            <person name="Sanders M."/>
            <person name="Seeger K."/>
            <person name="Dujardin J.C."/>
            <person name="Berriman M."/>
            <person name="Smith D.F."/>
            <person name="Hertz-Fowler C."/>
            <person name="Mottram J.C."/>
        </authorList>
    </citation>
    <scope>NUCLEOTIDE SEQUENCE [LARGE SCALE GENOMIC DNA]</scope>
    <source>
        <strain evidence="1 2">MHOM/BR/75/M2904</strain>
    </source>
</reference>
<dbReference type="InParanoid" id="A4HGM2"/>
<proteinExistence type="predicted"/>
<evidence type="ECO:0000313" key="1">
    <source>
        <dbReference type="EMBL" id="CAM39716.1"/>
    </source>
</evidence>
<protein>
    <submittedName>
        <fullName evidence="1">Sulfate transporter-like protein</fullName>
    </submittedName>
</protein>
<organism evidence="1 2">
    <name type="scientific">Leishmania braziliensis</name>
    <dbReference type="NCBI Taxonomy" id="5660"/>
    <lineage>
        <taxon>Eukaryota</taxon>
        <taxon>Discoba</taxon>
        <taxon>Euglenozoa</taxon>
        <taxon>Kinetoplastea</taxon>
        <taxon>Metakinetoplastina</taxon>
        <taxon>Trypanosomatida</taxon>
        <taxon>Trypanosomatidae</taxon>
        <taxon>Leishmaniinae</taxon>
        <taxon>Leishmania</taxon>
        <taxon>Leishmania braziliensis species complex</taxon>
    </lineage>
</organism>
<accession>A4HGM2</accession>
<reference evidence="1 2" key="1">
    <citation type="journal article" date="2007" name="Nat. Genet.">
        <title>Comparative genomic analysis of three Leishmania species that cause diverse human disease.</title>
        <authorList>
            <person name="Peacock C.S."/>
            <person name="Seeger K."/>
            <person name="Harris D."/>
            <person name="Murphy L."/>
            <person name="Ruiz J.C."/>
            <person name="Quail M.A."/>
            <person name="Peters N."/>
            <person name="Adlem E."/>
            <person name="Tivey A."/>
            <person name="Aslett M."/>
            <person name="Kerhornou A."/>
            <person name="Ivens A."/>
            <person name="Fraser A."/>
            <person name="Rajandream M.A."/>
            <person name="Carver T."/>
            <person name="Norbertczak H."/>
            <person name="Chillingworth T."/>
            <person name="Hance Z."/>
            <person name="Jagels K."/>
            <person name="Moule S."/>
            <person name="Ormond D."/>
            <person name="Rutter S."/>
            <person name="Squares R."/>
            <person name="Whitehead S."/>
            <person name="Rabbinowitsch E."/>
            <person name="Arrowsmith C."/>
            <person name="White B."/>
            <person name="Thurston S."/>
            <person name="Bringaud F."/>
            <person name="Baldauf S.L."/>
            <person name="Faulconbridge A."/>
            <person name="Jeffares D."/>
            <person name="Depledge D.P."/>
            <person name="Oyola S.O."/>
            <person name="Hilley J.D."/>
            <person name="Brito L.O."/>
            <person name="Tosi L.R."/>
            <person name="Barrell B."/>
            <person name="Cruz A.K."/>
            <person name="Mottram J.C."/>
            <person name="Smith D.F."/>
            <person name="Berriman M."/>
        </authorList>
    </citation>
    <scope>NUCLEOTIDE SEQUENCE [LARGE SCALE GENOMIC DNA]</scope>
    <source>
        <strain evidence="1 2">MHOM/BR/75/M2904</strain>
    </source>
</reference>
<dbReference type="KEGG" id="lbz:LBRM_28_1860"/>
<evidence type="ECO:0000313" key="2">
    <source>
        <dbReference type="Proteomes" id="UP000007258"/>
    </source>
</evidence>
<name>A4HGM2_LEIBR</name>
<dbReference type="EMBL" id="FR799003">
    <property type="protein sequence ID" value="CAM39716.1"/>
    <property type="molecule type" value="Genomic_DNA"/>
</dbReference>
<gene>
    <name evidence="1" type="ORF">LBRM_28_1860</name>
</gene>
<keyword evidence="2" id="KW-1185">Reference proteome</keyword>